<dbReference type="EMBL" id="RJKE01000001">
    <property type="protein sequence ID" value="ROO89961.1"/>
    <property type="molecule type" value="Genomic_DNA"/>
</dbReference>
<name>A0A3N1D8Y6_9ACTN</name>
<comment type="caution">
    <text evidence="2">The sequence shown here is derived from an EMBL/GenBank/DDBJ whole genome shotgun (WGS) entry which is preliminary data.</text>
</comment>
<gene>
    <name evidence="2" type="ORF">EDD29_7673</name>
</gene>
<dbReference type="PROSITE" id="PS50995">
    <property type="entry name" value="HTH_MARR_2"/>
    <property type="match status" value="1"/>
</dbReference>
<accession>A0A3N1D8Y6</accession>
<dbReference type="PANTHER" id="PTHR39515">
    <property type="entry name" value="CONSERVED PROTEIN"/>
    <property type="match status" value="1"/>
</dbReference>
<dbReference type="Gene3D" id="1.10.10.10">
    <property type="entry name" value="Winged helix-like DNA-binding domain superfamily/Winged helix DNA-binding domain"/>
    <property type="match status" value="1"/>
</dbReference>
<evidence type="ECO:0000259" key="1">
    <source>
        <dbReference type="PROSITE" id="PS50995"/>
    </source>
</evidence>
<dbReference type="AlphaFoldDB" id="A0A3N1D8Y6"/>
<organism evidence="2 3">
    <name type="scientific">Actinocorallia herbida</name>
    <dbReference type="NCBI Taxonomy" id="58109"/>
    <lineage>
        <taxon>Bacteria</taxon>
        <taxon>Bacillati</taxon>
        <taxon>Actinomycetota</taxon>
        <taxon>Actinomycetes</taxon>
        <taxon>Streptosporangiales</taxon>
        <taxon>Thermomonosporaceae</taxon>
        <taxon>Actinocorallia</taxon>
    </lineage>
</organism>
<dbReference type="InterPro" id="IPR036388">
    <property type="entry name" value="WH-like_DNA-bd_sf"/>
</dbReference>
<dbReference type="PRINTS" id="PR00598">
    <property type="entry name" value="HTHMARR"/>
</dbReference>
<evidence type="ECO:0000313" key="2">
    <source>
        <dbReference type="EMBL" id="ROO89961.1"/>
    </source>
</evidence>
<keyword evidence="2" id="KW-0238">DNA-binding</keyword>
<dbReference type="Pfam" id="PF12802">
    <property type="entry name" value="MarR_2"/>
    <property type="match status" value="1"/>
</dbReference>
<dbReference type="GO" id="GO:0003700">
    <property type="term" value="F:DNA-binding transcription factor activity"/>
    <property type="evidence" value="ECO:0007669"/>
    <property type="project" value="InterPro"/>
</dbReference>
<feature type="domain" description="HTH marR-type" evidence="1">
    <location>
        <begin position="1"/>
        <end position="132"/>
    </location>
</feature>
<keyword evidence="3" id="KW-1185">Reference proteome</keyword>
<dbReference type="PANTHER" id="PTHR39515:SF2">
    <property type="entry name" value="HTH-TYPE TRANSCRIPTIONAL REGULATOR RV0880"/>
    <property type="match status" value="1"/>
</dbReference>
<evidence type="ECO:0000313" key="3">
    <source>
        <dbReference type="Proteomes" id="UP000272400"/>
    </source>
</evidence>
<dbReference type="OrthoDB" id="8966183at2"/>
<dbReference type="SUPFAM" id="SSF46785">
    <property type="entry name" value="Winged helix' DNA-binding domain"/>
    <property type="match status" value="1"/>
</dbReference>
<reference evidence="2 3" key="1">
    <citation type="submission" date="2018-11" db="EMBL/GenBank/DDBJ databases">
        <title>Sequencing the genomes of 1000 actinobacteria strains.</title>
        <authorList>
            <person name="Klenk H.-P."/>
        </authorList>
    </citation>
    <scope>NUCLEOTIDE SEQUENCE [LARGE SCALE GENOMIC DNA]</scope>
    <source>
        <strain evidence="2 3">DSM 44254</strain>
    </source>
</reference>
<dbReference type="InterPro" id="IPR036390">
    <property type="entry name" value="WH_DNA-bd_sf"/>
</dbReference>
<sequence length="139" mass="14971">MEPAGELLRFVELLIPFVRQVETADGLSSSASSVLHRLVRAGPQRLTELARAQGVSQPGMTQLVGRLERDGLVRREASAADGRGVVVEVTDEGRELSRNRRAERVELLAGMIEAAPPEDRAAIVAALPALTRLIEARVG</sequence>
<dbReference type="InterPro" id="IPR000835">
    <property type="entry name" value="HTH_MarR-typ"/>
</dbReference>
<protein>
    <submittedName>
        <fullName evidence="2">DNA-binding MarR family transcriptional regulator</fullName>
    </submittedName>
</protein>
<dbReference type="Proteomes" id="UP000272400">
    <property type="component" value="Unassembled WGS sequence"/>
</dbReference>
<dbReference type="GO" id="GO:0003677">
    <property type="term" value="F:DNA binding"/>
    <property type="evidence" value="ECO:0007669"/>
    <property type="project" value="UniProtKB-KW"/>
</dbReference>
<proteinExistence type="predicted"/>
<dbReference type="SMART" id="SM00347">
    <property type="entry name" value="HTH_MARR"/>
    <property type="match status" value="1"/>
</dbReference>
<dbReference type="InterPro" id="IPR052526">
    <property type="entry name" value="HTH-type_Bedaq_tolerance"/>
</dbReference>